<feature type="domain" description="SAP" evidence="2">
    <location>
        <begin position="1"/>
        <end position="34"/>
    </location>
</feature>
<proteinExistence type="predicted"/>
<dbReference type="Gene3D" id="1.10.720.30">
    <property type="entry name" value="SAP domain"/>
    <property type="match status" value="1"/>
</dbReference>
<feature type="non-terminal residue" evidence="3">
    <location>
        <position position="1"/>
    </location>
</feature>
<dbReference type="AlphaFoldDB" id="A0A151J1Y9"/>
<protein>
    <recommendedName>
        <fullName evidence="2">SAP domain-containing protein</fullName>
    </recommendedName>
</protein>
<name>A0A151J1Y9_9HYME</name>
<reference evidence="3 4" key="1">
    <citation type="submission" date="2015-09" db="EMBL/GenBank/DDBJ databases">
        <title>Trachymyrmex cornetzi WGS genome.</title>
        <authorList>
            <person name="Nygaard S."/>
            <person name="Hu H."/>
            <person name="Boomsma J."/>
            <person name="Zhang G."/>
        </authorList>
    </citation>
    <scope>NUCLEOTIDE SEQUENCE [LARGE SCALE GENOMIC DNA]</scope>
    <source>
        <strain evidence="3">Tcor2-1</strain>
        <tissue evidence="3">Whole body</tissue>
    </source>
</reference>
<dbReference type="STRING" id="471704.A0A151J1Y9"/>
<dbReference type="InterPro" id="IPR036361">
    <property type="entry name" value="SAP_dom_sf"/>
</dbReference>
<dbReference type="InterPro" id="IPR003034">
    <property type="entry name" value="SAP_dom"/>
</dbReference>
<keyword evidence="4" id="KW-1185">Reference proteome</keyword>
<keyword evidence="1" id="KW-0175">Coiled coil</keyword>
<evidence type="ECO:0000259" key="2">
    <source>
        <dbReference type="PROSITE" id="PS50800"/>
    </source>
</evidence>
<evidence type="ECO:0000256" key="1">
    <source>
        <dbReference type="SAM" id="Coils"/>
    </source>
</evidence>
<gene>
    <name evidence="3" type="ORF">ALC57_11817</name>
</gene>
<accession>A0A151J1Y9</accession>
<dbReference type="Proteomes" id="UP000078492">
    <property type="component" value="Unassembled WGS sequence"/>
</dbReference>
<dbReference type="SUPFAM" id="SSF68906">
    <property type="entry name" value="SAP domain"/>
    <property type="match status" value="1"/>
</dbReference>
<sequence length="190" mass="21990">ENFTVAQLKVTLKQLNLPAAGDKATLKKRLFKHDLSGAWRDRARNVCFEDRQQTGQEDESEYELPGAVGEQAYTTHGNSRFDPIEKEMMSNLARDLERTKRENEIMQRRLEELRRERDMAARRRLAENAANCAPSLMPRPTISALGEFTGTENIFENWRKQLELICATYGLDDNNTRILISIKLKRRALH</sequence>
<feature type="coiled-coil region" evidence="1">
    <location>
        <begin position="89"/>
        <end position="123"/>
    </location>
</feature>
<dbReference type="EMBL" id="KQ980479">
    <property type="protein sequence ID" value="KYN15956.1"/>
    <property type="molecule type" value="Genomic_DNA"/>
</dbReference>
<dbReference type="Pfam" id="PF02037">
    <property type="entry name" value="SAP"/>
    <property type="match status" value="1"/>
</dbReference>
<organism evidence="3 4">
    <name type="scientific">Trachymyrmex cornetzi</name>
    <dbReference type="NCBI Taxonomy" id="471704"/>
    <lineage>
        <taxon>Eukaryota</taxon>
        <taxon>Metazoa</taxon>
        <taxon>Ecdysozoa</taxon>
        <taxon>Arthropoda</taxon>
        <taxon>Hexapoda</taxon>
        <taxon>Insecta</taxon>
        <taxon>Pterygota</taxon>
        <taxon>Neoptera</taxon>
        <taxon>Endopterygota</taxon>
        <taxon>Hymenoptera</taxon>
        <taxon>Apocrita</taxon>
        <taxon>Aculeata</taxon>
        <taxon>Formicoidea</taxon>
        <taxon>Formicidae</taxon>
        <taxon>Myrmicinae</taxon>
        <taxon>Trachymyrmex</taxon>
    </lineage>
</organism>
<dbReference type="PROSITE" id="PS50800">
    <property type="entry name" value="SAP"/>
    <property type="match status" value="1"/>
</dbReference>
<evidence type="ECO:0000313" key="4">
    <source>
        <dbReference type="Proteomes" id="UP000078492"/>
    </source>
</evidence>
<evidence type="ECO:0000313" key="3">
    <source>
        <dbReference type="EMBL" id="KYN15956.1"/>
    </source>
</evidence>